<organism evidence="2 3">
    <name type="scientific">Gallaecimonas pentaromativorans</name>
    <dbReference type="NCBI Taxonomy" id="584787"/>
    <lineage>
        <taxon>Bacteria</taxon>
        <taxon>Pseudomonadati</taxon>
        <taxon>Pseudomonadota</taxon>
        <taxon>Gammaproteobacteria</taxon>
        <taxon>Enterobacterales</taxon>
        <taxon>Gallaecimonadaceae</taxon>
        <taxon>Gallaecimonas</taxon>
    </lineage>
</organism>
<sequence>MLKPLSLPQHLCHQDTHLEQSFGVLCWNTQKKTLDRRFQYRLWSLVHQYPSAMLLLQEAKLPLGQRINLAGLSYAMAPNIQTASHQYGVLTASNCHFSELEPLLSHSRELRFATHKSAMLSWHRLPDGRPLLVANVHAVNFVHHRRFWAEMEELRGRLHHHSGPMVVAGDFNVWNHKRNGYLAAFAKELGLTQAVMENPHHIKSMFRLPLDFIFYRGLTLEAAIAIDTDVISDHNPIYARFATH</sequence>
<keyword evidence="2" id="KW-0378">Hydrolase</keyword>
<name>A0A3N1PUL7_9GAMM</name>
<dbReference type="AlphaFoldDB" id="A0A3N1PUL7"/>
<keyword evidence="3" id="KW-1185">Reference proteome</keyword>
<gene>
    <name evidence="2" type="ORF">EDC28_101143</name>
</gene>
<evidence type="ECO:0000313" key="3">
    <source>
        <dbReference type="Proteomes" id="UP000268033"/>
    </source>
</evidence>
<dbReference type="Pfam" id="PF03372">
    <property type="entry name" value="Exo_endo_phos"/>
    <property type="match status" value="1"/>
</dbReference>
<comment type="caution">
    <text evidence="2">The sequence shown here is derived from an EMBL/GenBank/DDBJ whole genome shotgun (WGS) entry which is preliminary data.</text>
</comment>
<feature type="domain" description="Endonuclease/exonuclease/phosphatase" evidence="1">
    <location>
        <begin position="27"/>
        <end position="234"/>
    </location>
</feature>
<evidence type="ECO:0000313" key="2">
    <source>
        <dbReference type="EMBL" id="ROQ30457.1"/>
    </source>
</evidence>
<reference evidence="2 3" key="1">
    <citation type="submission" date="2018-11" db="EMBL/GenBank/DDBJ databases">
        <title>Genomic Encyclopedia of Type Strains, Phase IV (KMG-IV): sequencing the most valuable type-strain genomes for metagenomic binning, comparative biology and taxonomic classification.</title>
        <authorList>
            <person name="Goeker M."/>
        </authorList>
    </citation>
    <scope>NUCLEOTIDE SEQUENCE [LARGE SCALE GENOMIC DNA]</scope>
    <source>
        <strain evidence="2 3">DSM 21945</strain>
    </source>
</reference>
<dbReference type="STRING" id="584787.GCA_001247655_01738"/>
<dbReference type="Gene3D" id="3.60.10.10">
    <property type="entry name" value="Endonuclease/exonuclease/phosphatase"/>
    <property type="match status" value="1"/>
</dbReference>
<dbReference type="Proteomes" id="UP000268033">
    <property type="component" value="Unassembled WGS sequence"/>
</dbReference>
<dbReference type="InterPro" id="IPR036691">
    <property type="entry name" value="Endo/exonu/phosph_ase_sf"/>
</dbReference>
<keyword evidence="2" id="KW-0540">Nuclease</keyword>
<accession>A0A3N1PUL7</accession>
<dbReference type="GO" id="GO:0004527">
    <property type="term" value="F:exonuclease activity"/>
    <property type="evidence" value="ECO:0007669"/>
    <property type="project" value="UniProtKB-KW"/>
</dbReference>
<dbReference type="GO" id="GO:0004519">
    <property type="term" value="F:endonuclease activity"/>
    <property type="evidence" value="ECO:0007669"/>
    <property type="project" value="UniProtKB-KW"/>
</dbReference>
<dbReference type="EMBL" id="RJUL01000001">
    <property type="protein sequence ID" value="ROQ30457.1"/>
    <property type="molecule type" value="Genomic_DNA"/>
</dbReference>
<evidence type="ECO:0000259" key="1">
    <source>
        <dbReference type="Pfam" id="PF03372"/>
    </source>
</evidence>
<dbReference type="RefSeq" id="WP_123420336.1">
    <property type="nucleotide sequence ID" value="NZ_RJUL01000001.1"/>
</dbReference>
<proteinExistence type="predicted"/>
<dbReference type="InterPro" id="IPR005135">
    <property type="entry name" value="Endo/exonuclease/phosphatase"/>
</dbReference>
<protein>
    <submittedName>
        <fullName evidence="2">Endonuclease/exonuclease/phosphatase (EEP) superfamily protein YafD</fullName>
    </submittedName>
</protein>
<keyword evidence="2" id="KW-0269">Exonuclease</keyword>
<dbReference type="SUPFAM" id="SSF56219">
    <property type="entry name" value="DNase I-like"/>
    <property type="match status" value="1"/>
</dbReference>
<dbReference type="NCBIfam" id="NF003842">
    <property type="entry name" value="PRK05421.1-4"/>
    <property type="match status" value="1"/>
</dbReference>
<keyword evidence="2" id="KW-0255">Endonuclease</keyword>